<dbReference type="Gramene" id="OE9A108939T1">
    <property type="protein sequence ID" value="OE9A108939C1"/>
    <property type="gene ID" value="OE9A108939"/>
</dbReference>
<protein>
    <submittedName>
        <fullName evidence="2">Uncharacterized protein LOC112092461</fullName>
    </submittedName>
</protein>
<dbReference type="AlphaFoldDB" id="A0A8S0RW32"/>
<reference evidence="2 3" key="1">
    <citation type="submission" date="2019-12" db="EMBL/GenBank/DDBJ databases">
        <authorList>
            <person name="Alioto T."/>
            <person name="Alioto T."/>
            <person name="Gomez Garrido J."/>
        </authorList>
    </citation>
    <scope>NUCLEOTIDE SEQUENCE [LARGE SCALE GENOMIC DNA]</scope>
</reference>
<organism evidence="2 3">
    <name type="scientific">Olea europaea subsp. europaea</name>
    <dbReference type="NCBI Taxonomy" id="158383"/>
    <lineage>
        <taxon>Eukaryota</taxon>
        <taxon>Viridiplantae</taxon>
        <taxon>Streptophyta</taxon>
        <taxon>Embryophyta</taxon>
        <taxon>Tracheophyta</taxon>
        <taxon>Spermatophyta</taxon>
        <taxon>Magnoliopsida</taxon>
        <taxon>eudicotyledons</taxon>
        <taxon>Gunneridae</taxon>
        <taxon>Pentapetalae</taxon>
        <taxon>asterids</taxon>
        <taxon>lamiids</taxon>
        <taxon>Lamiales</taxon>
        <taxon>Oleaceae</taxon>
        <taxon>Oleeae</taxon>
        <taxon>Olea</taxon>
    </lineage>
</organism>
<dbReference type="Pfam" id="PF25597">
    <property type="entry name" value="SH3_retrovirus"/>
    <property type="match status" value="1"/>
</dbReference>
<dbReference type="OrthoDB" id="1166568at2759"/>
<accession>A0A8S0RW32</accession>
<keyword evidence="3" id="KW-1185">Reference proteome</keyword>
<evidence type="ECO:0000259" key="1">
    <source>
        <dbReference type="Pfam" id="PF25597"/>
    </source>
</evidence>
<comment type="caution">
    <text evidence="2">The sequence shown here is derived from an EMBL/GenBank/DDBJ whole genome shotgun (WGS) entry which is preliminary data.</text>
</comment>
<dbReference type="EMBL" id="CACTIH010003741">
    <property type="protein sequence ID" value="CAA2983712.1"/>
    <property type="molecule type" value="Genomic_DNA"/>
</dbReference>
<feature type="non-terminal residue" evidence="2">
    <location>
        <position position="1"/>
    </location>
</feature>
<name>A0A8S0RW32_OLEEU</name>
<feature type="non-terminal residue" evidence="2">
    <location>
        <position position="64"/>
    </location>
</feature>
<evidence type="ECO:0000313" key="3">
    <source>
        <dbReference type="Proteomes" id="UP000594638"/>
    </source>
</evidence>
<evidence type="ECO:0000313" key="2">
    <source>
        <dbReference type="EMBL" id="CAA2983712.1"/>
    </source>
</evidence>
<gene>
    <name evidence="2" type="ORF">OLEA9_A108939</name>
</gene>
<feature type="domain" description="Retroviral polymerase SH3-like" evidence="1">
    <location>
        <begin position="3"/>
        <end position="62"/>
    </location>
</feature>
<sequence>FGCTCFILNTKDNLGKFVSKSDIGIFLGYSSTSKTYRVFKKRTLVIEESMYVTFDETNSFHREK</sequence>
<proteinExistence type="predicted"/>
<dbReference type="InterPro" id="IPR057670">
    <property type="entry name" value="SH3_retrovirus"/>
</dbReference>
<dbReference type="Proteomes" id="UP000594638">
    <property type="component" value="Unassembled WGS sequence"/>
</dbReference>